<dbReference type="EMBL" id="JBHSWV010000311">
    <property type="protein sequence ID" value="MFC6766966.1"/>
    <property type="molecule type" value="Genomic_DNA"/>
</dbReference>
<proteinExistence type="predicted"/>
<evidence type="ECO:0000313" key="4">
    <source>
        <dbReference type="Proteomes" id="UP001596383"/>
    </source>
</evidence>
<dbReference type="GO" id="GO:0046872">
    <property type="term" value="F:metal ion binding"/>
    <property type="evidence" value="ECO:0007669"/>
    <property type="project" value="UniProtKB-KW"/>
</dbReference>
<dbReference type="CDD" id="cd06587">
    <property type="entry name" value="VOC"/>
    <property type="match status" value="1"/>
</dbReference>
<dbReference type="InterPro" id="IPR037523">
    <property type="entry name" value="VOC_core"/>
</dbReference>
<sequence length="121" mass="13062">MDVLHTAINVSDIDETAAFYEDLLGLHRTREFEVDGVRNYCVGGGGTAEIQFREVAEPGDPAGIDHLSIATDDVDATVASAIEEWNSSVEMGPESVEDGVRLAFITDPEGYTVELIENSES</sequence>
<gene>
    <name evidence="3" type="ORF">ACFQE6_18895</name>
</gene>
<reference evidence="3 4" key="1">
    <citation type="journal article" date="2019" name="Int. J. Syst. Evol. Microbiol.">
        <title>The Global Catalogue of Microorganisms (GCM) 10K type strain sequencing project: providing services to taxonomists for standard genome sequencing and annotation.</title>
        <authorList>
            <consortium name="The Broad Institute Genomics Platform"/>
            <consortium name="The Broad Institute Genome Sequencing Center for Infectious Disease"/>
            <person name="Wu L."/>
            <person name="Ma J."/>
        </authorList>
    </citation>
    <scope>NUCLEOTIDE SEQUENCE [LARGE SCALE GENOMIC DNA]</scope>
    <source>
        <strain evidence="3 4">LMG 29247</strain>
    </source>
</reference>
<name>A0ABD5SP57_9EURY</name>
<dbReference type="RefSeq" id="WP_273739900.1">
    <property type="nucleotide sequence ID" value="NZ_JAQIVI010000311.1"/>
</dbReference>
<dbReference type="PROSITE" id="PS51819">
    <property type="entry name" value="VOC"/>
    <property type="match status" value="1"/>
</dbReference>
<dbReference type="Proteomes" id="UP001596383">
    <property type="component" value="Unassembled WGS sequence"/>
</dbReference>
<evidence type="ECO:0000259" key="2">
    <source>
        <dbReference type="PROSITE" id="PS51819"/>
    </source>
</evidence>
<dbReference type="InterPro" id="IPR051785">
    <property type="entry name" value="MMCE/EMCE_epimerase"/>
</dbReference>
<keyword evidence="4" id="KW-1185">Reference proteome</keyword>
<protein>
    <submittedName>
        <fullName evidence="3">VOC family protein</fullName>
    </submittedName>
</protein>
<dbReference type="InterPro" id="IPR029068">
    <property type="entry name" value="Glyas_Bleomycin-R_OHBP_Dase"/>
</dbReference>
<accession>A0ABD5SP57</accession>
<dbReference type="InterPro" id="IPR004360">
    <property type="entry name" value="Glyas_Fos-R_dOase_dom"/>
</dbReference>
<dbReference type="Pfam" id="PF00903">
    <property type="entry name" value="Glyoxalase"/>
    <property type="match status" value="1"/>
</dbReference>
<feature type="domain" description="VOC" evidence="2">
    <location>
        <begin position="2"/>
        <end position="118"/>
    </location>
</feature>
<organism evidence="3 4">
    <name type="scientific">Natrinema soli</name>
    <dbReference type="NCBI Taxonomy" id="1930624"/>
    <lineage>
        <taxon>Archaea</taxon>
        <taxon>Methanobacteriati</taxon>
        <taxon>Methanobacteriota</taxon>
        <taxon>Stenosarchaea group</taxon>
        <taxon>Halobacteria</taxon>
        <taxon>Halobacteriales</taxon>
        <taxon>Natrialbaceae</taxon>
        <taxon>Natrinema</taxon>
    </lineage>
</organism>
<dbReference type="AlphaFoldDB" id="A0ABD5SP57"/>
<dbReference type="PANTHER" id="PTHR43048:SF3">
    <property type="entry name" value="METHYLMALONYL-COA EPIMERASE, MITOCHONDRIAL"/>
    <property type="match status" value="1"/>
</dbReference>
<evidence type="ECO:0000256" key="1">
    <source>
        <dbReference type="ARBA" id="ARBA00022723"/>
    </source>
</evidence>
<dbReference type="SUPFAM" id="SSF54593">
    <property type="entry name" value="Glyoxalase/Bleomycin resistance protein/Dihydroxybiphenyl dioxygenase"/>
    <property type="match status" value="1"/>
</dbReference>
<dbReference type="Gene3D" id="3.10.180.10">
    <property type="entry name" value="2,3-Dihydroxybiphenyl 1,2-Dioxygenase, domain 1"/>
    <property type="match status" value="1"/>
</dbReference>
<keyword evidence="1" id="KW-0479">Metal-binding</keyword>
<dbReference type="PANTHER" id="PTHR43048">
    <property type="entry name" value="METHYLMALONYL-COA EPIMERASE"/>
    <property type="match status" value="1"/>
</dbReference>
<comment type="caution">
    <text evidence="3">The sequence shown here is derived from an EMBL/GenBank/DDBJ whole genome shotgun (WGS) entry which is preliminary data.</text>
</comment>
<evidence type="ECO:0000313" key="3">
    <source>
        <dbReference type="EMBL" id="MFC6766966.1"/>
    </source>
</evidence>